<reference evidence="1" key="1">
    <citation type="journal article" date="2021" name="Proc. Natl. Acad. Sci. U.S.A.">
        <title>A Catalog of Tens of Thousands of Viruses from Human Metagenomes Reveals Hidden Associations with Chronic Diseases.</title>
        <authorList>
            <person name="Tisza M.J."/>
            <person name="Buck C.B."/>
        </authorList>
    </citation>
    <scope>NUCLEOTIDE SEQUENCE</scope>
    <source>
        <strain evidence="1">CtMxM32</strain>
    </source>
</reference>
<dbReference type="InterPro" id="IPR036199">
    <property type="entry name" value="Gp10_sf"/>
</dbReference>
<evidence type="ECO:0000313" key="1">
    <source>
        <dbReference type="EMBL" id="DAD68249.1"/>
    </source>
</evidence>
<accession>A0A8S5LED6</accession>
<sequence>MYERILIEMTSNRFKWIGMPDTVDLRFLEMTLMRDALAVFYFDEEFQRFMTLRATGLGEVNMYDNPTGYVVYGNQVFSRQLSGNECVPIWANQTRIPDWDIISMYSQRLAALDRTLEINMLSARHPFVFAVNNNEYNSMVQAFNKVVEGQPVIFGTEALSAESMAEKVSLFDIGYKPNQIKDVMDAKVRTWNETLTLLGIMNVNSEKRERMVVEEASGASGQVLAMRAVALNERQRACERINKMYGLEVMCEWNLDEMTTAENAALGAVAGGLADQNPGLGSTDLEEMHKNG</sequence>
<organism evidence="1">
    <name type="scientific">Podoviridae sp. ctMxM32</name>
    <dbReference type="NCBI Taxonomy" id="2823557"/>
    <lineage>
        <taxon>Viruses</taxon>
        <taxon>Duplodnaviria</taxon>
        <taxon>Heunggongvirae</taxon>
        <taxon>Uroviricota</taxon>
        <taxon>Caudoviricetes</taxon>
    </lineage>
</organism>
<protein>
    <submittedName>
        <fullName evidence="1">Upper collar protein</fullName>
    </submittedName>
</protein>
<dbReference type="InterPro" id="IPR008016">
    <property type="entry name" value="Gp10"/>
</dbReference>
<dbReference type="Gene3D" id="2.40.500.10">
    <property type="entry name" value="Upper collar protein gp10 (connector protein)"/>
    <property type="match status" value="2"/>
</dbReference>
<dbReference type="Pfam" id="PF05352">
    <property type="entry name" value="Phage_connector"/>
    <property type="match status" value="1"/>
</dbReference>
<proteinExistence type="predicted"/>
<dbReference type="EMBL" id="BK014698">
    <property type="protein sequence ID" value="DAD68249.1"/>
    <property type="molecule type" value="Genomic_DNA"/>
</dbReference>
<dbReference type="SUPFAM" id="SSF56826">
    <property type="entry name" value="Upper collar protein gp10 (connector protein)"/>
    <property type="match status" value="1"/>
</dbReference>
<name>A0A8S5LED6_9CAUD</name>